<gene>
    <name evidence="1" type="ORF">PSALAMII_LOCUS8633</name>
</gene>
<accession>A0A9W4JTS2</accession>
<proteinExistence type="predicted"/>
<dbReference type="Proteomes" id="UP001152592">
    <property type="component" value="Unassembled WGS sequence"/>
</dbReference>
<evidence type="ECO:0000313" key="1">
    <source>
        <dbReference type="EMBL" id="CAG8410396.1"/>
    </source>
</evidence>
<dbReference type="AlphaFoldDB" id="A0A9W4JTS2"/>
<organism evidence="1 2">
    <name type="scientific">Penicillium salamii</name>
    <dbReference type="NCBI Taxonomy" id="1612424"/>
    <lineage>
        <taxon>Eukaryota</taxon>
        <taxon>Fungi</taxon>
        <taxon>Dikarya</taxon>
        <taxon>Ascomycota</taxon>
        <taxon>Pezizomycotina</taxon>
        <taxon>Eurotiomycetes</taxon>
        <taxon>Eurotiomycetidae</taxon>
        <taxon>Eurotiales</taxon>
        <taxon>Aspergillaceae</taxon>
        <taxon>Penicillium</taxon>
    </lineage>
</organism>
<evidence type="ECO:0000313" key="2">
    <source>
        <dbReference type="Proteomes" id="UP001152592"/>
    </source>
</evidence>
<protein>
    <submittedName>
        <fullName evidence="1">Uncharacterized protein</fullName>
    </submittedName>
</protein>
<comment type="caution">
    <text evidence="1">The sequence shown here is derived from an EMBL/GenBank/DDBJ whole genome shotgun (WGS) entry which is preliminary data.</text>
</comment>
<dbReference type="OrthoDB" id="603at2759"/>
<reference evidence="1" key="1">
    <citation type="submission" date="2021-07" db="EMBL/GenBank/DDBJ databases">
        <authorList>
            <person name="Branca A.L. A."/>
        </authorList>
    </citation>
    <scope>NUCLEOTIDE SEQUENCE</scope>
</reference>
<sequence>MISEVDRPAMFDDLGNMSNTEKPFRLTVDPISEPVELPSPPLSKEFEVMHPNRNGFSGALSCYPIAKEIARAIDLTTLHALSGTCRQFHANLAPYRYQLARETLRCENEGVGAPTEPLDDGDYRREVRKCVRDVVGECCFCAKVICKNCVEDPAIYDLLQRIRRLCQHCVTVPLSLHLAQLSEPAPWDEESVAAIAFARTPCNCEDAPWVCGSQPCNEIRQHHGIKYRRAWAWHAKHGEHNDLSEYGWFGKCGRDENCLAAQEIEIEDDSEIEEEFVGDSVKQKSKRRLIVAADVVDYDDEKKNRYTYLDREREGLQRAWCAWCSKVIPGKSETF</sequence>
<dbReference type="EMBL" id="CAJVPD010000265">
    <property type="protein sequence ID" value="CAG8410396.1"/>
    <property type="molecule type" value="Genomic_DNA"/>
</dbReference>
<name>A0A9W4JTS2_9EURO</name>